<dbReference type="InterPro" id="IPR005811">
    <property type="entry name" value="SUCC_ACL_C"/>
</dbReference>
<feature type="binding site" evidence="5">
    <location>
        <position position="92"/>
    </location>
    <ligand>
        <name>ATP</name>
        <dbReference type="ChEBI" id="CHEBI:30616"/>
    </ligand>
</feature>
<evidence type="ECO:0000256" key="1">
    <source>
        <dbReference type="ARBA" id="ARBA00022598"/>
    </source>
</evidence>
<evidence type="ECO:0000256" key="6">
    <source>
        <dbReference type="PROSITE-ProRule" id="PRU00409"/>
    </source>
</evidence>
<dbReference type="NCBIfam" id="TIGR01016">
    <property type="entry name" value="sucCoAbeta"/>
    <property type="match status" value="1"/>
</dbReference>
<gene>
    <name evidence="5 8" type="primary">sucC</name>
    <name evidence="8" type="ORF">ROS62_14100</name>
</gene>
<reference evidence="8" key="1">
    <citation type="submission" date="2024-05" db="EMBL/GenBank/DDBJ databases">
        <title>30 novel species of actinomycetes from the DSMZ collection.</title>
        <authorList>
            <person name="Nouioui I."/>
        </authorList>
    </citation>
    <scope>NUCLEOTIDE SEQUENCE</scope>
    <source>
        <strain evidence="8">DSM 41972</strain>
    </source>
</reference>
<evidence type="ECO:0000313" key="8">
    <source>
        <dbReference type="EMBL" id="MDT3725941.1"/>
    </source>
</evidence>
<dbReference type="InterPro" id="IPR013815">
    <property type="entry name" value="ATP_grasp_subdomain_1"/>
</dbReference>
<dbReference type="Gene3D" id="3.40.50.261">
    <property type="entry name" value="Succinyl-CoA synthetase domains"/>
    <property type="match status" value="1"/>
</dbReference>
<keyword evidence="4 5" id="KW-0460">Magnesium</keyword>
<comment type="cofactor">
    <cofactor evidence="5">
        <name>Mg(2+)</name>
        <dbReference type="ChEBI" id="CHEBI:18420"/>
    </cofactor>
    <text evidence="5">Binds 1 Mg(2+) ion per subunit.</text>
</comment>
<feature type="binding site" evidence="5">
    <location>
        <position position="257"/>
    </location>
    <ligand>
        <name>substrate</name>
        <note>ligand shared with subunit alpha</note>
    </ligand>
</feature>
<evidence type="ECO:0000313" key="9">
    <source>
        <dbReference type="Proteomes" id="UP001181313"/>
    </source>
</evidence>
<dbReference type="PANTHER" id="PTHR11815:SF10">
    <property type="entry name" value="SUCCINATE--COA LIGASE [GDP-FORMING] SUBUNIT BETA, MITOCHONDRIAL"/>
    <property type="match status" value="1"/>
</dbReference>
<dbReference type="Pfam" id="PF08442">
    <property type="entry name" value="ATP-grasp_2"/>
    <property type="match status" value="1"/>
</dbReference>
<keyword evidence="2 5" id="KW-0479">Metal-binding</keyword>
<dbReference type="SUPFAM" id="SSF52210">
    <property type="entry name" value="Succinyl-CoA synthetase domains"/>
    <property type="match status" value="1"/>
</dbReference>
<dbReference type="NCBIfam" id="NF001913">
    <property type="entry name" value="PRK00696.1"/>
    <property type="match status" value="1"/>
</dbReference>
<dbReference type="InterPro" id="IPR011761">
    <property type="entry name" value="ATP-grasp"/>
</dbReference>
<sequence>MDLFEYQARDLFAKHDVPVLAGEVIDTPEAARAATERLGGKSVVKAQVKVGGRGKAGGVKLAASADEAVARATDILGMDIKGHTVHKVMIAETAPEILEEYYVSFLLDRANRTFLSIASVEGGMEIEEVAATRPDAVAKIAIDAVDGVDEAKAREIVEAAKFPAEVADKVANVLIKLWDTFIKSDALLVEVNPLAKVASGDVIALDGKVSLDDNAEFRHPEYEELQDKAAANPLEAAAKEKNLNYVKLDGEVGIIGNGAGLVMSTLDVVAYAGEKHGNVKPANFLDIGGGASAQVMANGLEIILGDPDVKSVFVNVFGGITACDEVANGIVQALKLLEDRGEKVEKPLVVRLDGNNAELGRQILTDADHPLVQRVDTMDGAADKAAELANAAK</sequence>
<dbReference type="GO" id="GO:0004775">
    <property type="term" value="F:succinate-CoA ligase (ADP-forming) activity"/>
    <property type="evidence" value="ECO:0007669"/>
    <property type="project" value="UniProtKB-EC"/>
</dbReference>
<dbReference type="EMBL" id="JAVSGH010000014">
    <property type="protein sequence ID" value="MDT3725941.1"/>
    <property type="molecule type" value="Genomic_DNA"/>
</dbReference>
<feature type="domain" description="ATP-grasp" evidence="7">
    <location>
        <begin position="9"/>
        <end position="231"/>
    </location>
</feature>
<feature type="binding site" evidence="5">
    <location>
        <position position="45"/>
    </location>
    <ligand>
        <name>ATP</name>
        <dbReference type="ChEBI" id="CHEBI:30616"/>
    </ligand>
</feature>
<keyword evidence="1 5" id="KW-0436">Ligase</keyword>
<comment type="function">
    <text evidence="5">Succinyl-CoA synthetase functions in the citric acid cycle (TCA), coupling the hydrolysis of succinyl-CoA to the synthesis of either ATP or GTP and thus represents the only step of substrate-level phosphorylation in the TCA. The beta subunit provides nucleotide specificity of the enzyme and binds the substrate succinate, while the binding sites for coenzyme A and phosphate are found in the alpha subunit.</text>
</comment>
<dbReference type="Pfam" id="PF00549">
    <property type="entry name" value="Ligase_CoA"/>
    <property type="match status" value="1"/>
</dbReference>
<dbReference type="PANTHER" id="PTHR11815">
    <property type="entry name" value="SUCCINYL-COA SYNTHETASE BETA CHAIN"/>
    <property type="match status" value="1"/>
</dbReference>
<dbReference type="InterPro" id="IPR013650">
    <property type="entry name" value="ATP-grasp_succ-CoA_synth-type"/>
</dbReference>
<comment type="similarity">
    <text evidence="5">Belongs to the succinate/malate CoA ligase beta subunit family.</text>
</comment>
<dbReference type="HAMAP" id="MF_00558">
    <property type="entry name" value="Succ_CoA_beta"/>
    <property type="match status" value="1"/>
</dbReference>
<evidence type="ECO:0000256" key="4">
    <source>
        <dbReference type="ARBA" id="ARBA00022842"/>
    </source>
</evidence>
<dbReference type="InterPro" id="IPR016102">
    <property type="entry name" value="Succinyl-CoA_synth-like"/>
</dbReference>
<name>A0ABU3HZ29_9ACTN</name>
<comment type="catalytic activity">
    <reaction evidence="5">
        <text>GTP + succinate + CoA = succinyl-CoA + GDP + phosphate</text>
        <dbReference type="Rhea" id="RHEA:22120"/>
        <dbReference type="ChEBI" id="CHEBI:30031"/>
        <dbReference type="ChEBI" id="CHEBI:37565"/>
        <dbReference type="ChEBI" id="CHEBI:43474"/>
        <dbReference type="ChEBI" id="CHEBI:57287"/>
        <dbReference type="ChEBI" id="CHEBI:57292"/>
        <dbReference type="ChEBI" id="CHEBI:58189"/>
    </reaction>
</comment>
<dbReference type="Proteomes" id="UP001181313">
    <property type="component" value="Unassembled WGS sequence"/>
</dbReference>
<proteinExistence type="inferred from homology"/>
<dbReference type="SUPFAM" id="SSF56059">
    <property type="entry name" value="Glutathione synthetase ATP-binding domain-like"/>
    <property type="match status" value="1"/>
</dbReference>
<evidence type="ECO:0000256" key="5">
    <source>
        <dbReference type="HAMAP-Rule" id="MF_00558"/>
    </source>
</evidence>
<dbReference type="InterPro" id="IPR017866">
    <property type="entry name" value="Succ-CoA_synthase_bsu_CS"/>
</dbReference>
<comment type="pathway">
    <text evidence="5">Carbohydrate metabolism; tricarboxylic acid cycle; succinate from succinyl-CoA (ligase route): step 1/1.</text>
</comment>
<dbReference type="RefSeq" id="WP_093547806.1">
    <property type="nucleotide sequence ID" value="NZ_JAVSGH010000014.1"/>
</dbReference>
<dbReference type="EC" id="6.2.1.5" evidence="5"/>
<protein>
    <recommendedName>
        <fullName evidence="5">Succinate--CoA ligase [ADP-forming] subunit beta</fullName>
        <ecNumber evidence="5">6.2.1.5</ecNumber>
    </recommendedName>
    <alternativeName>
        <fullName evidence="5">Succinyl-CoA synthetase subunit beta</fullName>
        <shortName evidence="5">SCS-beta</shortName>
    </alternativeName>
</protein>
<dbReference type="PIRSF" id="PIRSF001554">
    <property type="entry name" value="SucCS_beta"/>
    <property type="match status" value="1"/>
</dbReference>
<evidence type="ECO:0000256" key="3">
    <source>
        <dbReference type="ARBA" id="ARBA00022741"/>
    </source>
</evidence>
<accession>A0ABU3HZ29</accession>
<dbReference type="Gene3D" id="3.30.470.20">
    <property type="entry name" value="ATP-grasp fold, B domain"/>
    <property type="match status" value="1"/>
</dbReference>
<comment type="catalytic activity">
    <reaction evidence="5">
        <text>succinate + ATP + CoA = succinyl-CoA + ADP + phosphate</text>
        <dbReference type="Rhea" id="RHEA:17661"/>
        <dbReference type="ChEBI" id="CHEBI:30031"/>
        <dbReference type="ChEBI" id="CHEBI:30616"/>
        <dbReference type="ChEBI" id="CHEBI:43474"/>
        <dbReference type="ChEBI" id="CHEBI:57287"/>
        <dbReference type="ChEBI" id="CHEBI:57292"/>
        <dbReference type="ChEBI" id="CHEBI:456216"/>
        <dbReference type="EC" id="6.2.1.5"/>
    </reaction>
</comment>
<feature type="binding site" evidence="5">
    <location>
        <begin position="52"/>
        <end position="54"/>
    </location>
    <ligand>
        <name>ATP</name>
        <dbReference type="ChEBI" id="CHEBI:30616"/>
    </ligand>
</feature>
<comment type="caution">
    <text evidence="8">The sequence shown here is derived from an EMBL/GenBank/DDBJ whole genome shotgun (WGS) entry which is preliminary data.</text>
</comment>
<keyword evidence="9" id="KW-1185">Reference proteome</keyword>
<dbReference type="PROSITE" id="PS01217">
    <property type="entry name" value="SUCCINYL_COA_LIG_3"/>
    <property type="match status" value="1"/>
</dbReference>
<feature type="binding site" evidence="5">
    <location>
        <position position="95"/>
    </location>
    <ligand>
        <name>ATP</name>
        <dbReference type="ChEBI" id="CHEBI:30616"/>
    </ligand>
</feature>
<dbReference type="PROSITE" id="PS50975">
    <property type="entry name" value="ATP_GRASP"/>
    <property type="match status" value="1"/>
</dbReference>
<keyword evidence="5" id="KW-0816">Tricarboxylic acid cycle</keyword>
<dbReference type="InterPro" id="IPR005809">
    <property type="entry name" value="Succ_CoA_ligase-like_bsu"/>
</dbReference>
<feature type="binding site" evidence="5">
    <location>
        <begin position="319"/>
        <end position="321"/>
    </location>
    <ligand>
        <name>substrate</name>
        <note>ligand shared with subunit alpha</note>
    </ligand>
</feature>
<organism evidence="8 9">
    <name type="scientific">Streptomyces althioticus subsp. attaecolombicae</name>
    <dbReference type="NCBI Taxonomy" id="3075534"/>
    <lineage>
        <taxon>Bacteria</taxon>
        <taxon>Bacillati</taxon>
        <taxon>Actinomycetota</taxon>
        <taxon>Actinomycetes</taxon>
        <taxon>Kitasatosporales</taxon>
        <taxon>Streptomycetaceae</taxon>
        <taxon>Streptomyces</taxon>
        <taxon>Streptomyces althioticus group</taxon>
    </lineage>
</organism>
<evidence type="ECO:0000259" key="7">
    <source>
        <dbReference type="PROSITE" id="PS50975"/>
    </source>
</evidence>
<feature type="binding site" evidence="5">
    <location>
        <position position="206"/>
    </location>
    <ligand>
        <name>Mg(2+)</name>
        <dbReference type="ChEBI" id="CHEBI:18420"/>
    </ligand>
</feature>
<keyword evidence="3 5" id="KW-0547">Nucleotide-binding</keyword>
<dbReference type="Gene3D" id="3.30.1490.20">
    <property type="entry name" value="ATP-grasp fold, A domain"/>
    <property type="match status" value="1"/>
</dbReference>
<comment type="subunit">
    <text evidence="5">Heterotetramer of two alpha and two beta subunits.</text>
</comment>
<keyword evidence="5 6" id="KW-0067">ATP-binding</keyword>
<feature type="binding site" evidence="5">
    <location>
        <position position="192"/>
    </location>
    <ligand>
        <name>Mg(2+)</name>
        <dbReference type="ChEBI" id="CHEBI:18420"/>
    </ligand>
</feature>
<evidence type="ECO:0000256" key="2">
    <source>
        <dbReference type="ARBA" id="ARBA00022723"/>
    </source>
</evidence>
<feature type="binding site" evidence="5">
    <location>
        <position position="100"/>
    </location>
    <ligand>
        <name>ATP</name>
        <dbReference type="ChEBI" id="CHEBI:30616"/>
    </ligand>
</feature>